<feature type="transmembrane region" description="Helical" evidence="1">
    <location>
        <begin position="100"/>
        <end position="120"/>
    </location>
</feature>
<dbReference type="Proteomes" id="UP000597444">
    <property type="component" value="Unassembled WGS sequence"/>
</dbReference>
<dbReference type="AlphaFoldDB" id="A0A8J3IUG8"/>
<dbReference type="EMBL" id="BNJK01000002">
    <property type="protein sequence ID" value="GHO98773.1"/>
    <property type="molecule type" value="Genomic_DNA"/>
</dbReference>
<evidence type="ECO:0000256" key="1">
    <source>
        <dbReference type="SAM" id="Phobius"/>
    </source>
</evidence>
<evidence type="ECO:0000313" key="2">
    <source>
        <dbReference type="EMBL" id="GHO98773.1"/>
    </source>
</evidence>
<name>A0A8J3IUG8_9CHLR</name>
<gene>
    <name evidence="2" type="ORF">KSF_088210</name>
</gene>
<accession>A0A8J3IUG8</accession>
<comment type="caution">
    <text evidence="2">The sequence shown here is derived from an EMBL/GenBank/DDBJ whole genome shotgun (WGS) entry which is preliminary data.</text>
</comment>
<feature type="transmembrane region" description="Helical" evidence="1">
    <location>
        <begin position="50"/>
        <end position="67"/>
    </location>
</feature>
<keyword evidence="1" id="KW-1133">Transmembrane helix</keyword>
<protein>
    <submittedName>
        <fullName evidence="2">Uncharacterized protein</fullName>
    </submittedName>
</protein>
<sequence length="182" mass="19444">MSEQPNPVKDSRAFSDANIALNVLAAFAIGGIISLFLSILLSILHRNITPALLAGLLGSIIYCVRVLPQWMPGRRSSAPAPQRKARVIPWTGSLNIRNQFIAIAILSLLVIALGGGLNLLPDQQLIFILLSAVLGLLLCVCLFVIGLLALGIFLARGDRHNVFIAVADDATEQGEEIDKGNS</sequence>
<evidence type="ECO:0000313" key="3">
    <source>
        <dbReference type="Proteomes" id="UP000597444"/>
    </source>
</evidence>
<reference evidence="2" key="1">
    <citation type="submission" date="2020-10" db="EMBL/GenBank/DDBJ databases">
        <title>Taxonomic study of unclassified bacteria belonging to the class Ktedonobacteria.</title>
        <authorList>
            <person name="Yabe S."/>
            <person name="Wang C.M."/>
            <person name="Zheng Y."/>
            <person name="Sakai Y."/>
            <person name="Cavaletti L."/>
            <person name="Monciardini P."/>
            <person name="Donadio S."/>
        </authorList>
    </citation>
    <scope>NUCLEOTIDE SEQUENCE</scope>
    <source>
        <strain evidence="2">ID150040</strain>
    </source>
</reference>
<organism evidence="2 3">
    <name type="scientific">Reticulibacter mediterranei</name>
    <dbReference type="NCBI Taxonomy" id="2778369"/>
    <lineage>
        <taxon>Bacteria</taxon>
        <taxon>Bacillati</taxon>
        <taxon>Chloroflexota</taxon>
        <taxon>Ktedonobacteria</taxon>
        <taxon>Ktedonobacterales</taxon>
        <taxon>Reticulibacteraceae</taxon>
        <taxon>Reticulibacter</taxon>
    </lineage>
</organism>
<keyword evidence="3" id="KW-1185">Reference proteome</keyword>
<feature type="transmembrane region" description="Helical" evidence="1">
    <location>
        <begin position="21"/>
        <end position="44"/>
    </location>
</feature>
<keyword evidence="1" id="KW-0812">Transmembrane</keyword>
<dbReference type="RefSeq" id="WP_220209466.1">
    <property type="nucleotide sequence ID" value="NZ_BNJK01000002.1"/>
</dbReference>
<keyword evidence="1" id="KW-0472">Membrane</keyword>
<feature type="transmembrane region" description="Helical" evidence="1">
    <location>
        <begin position="126"/>
        <end position="154"/>
    </location>
</feature>
<proteinExistence type="predicted"/>